<dbReference type="Proteomes" id="UP001501705">
    <property type="component" value="Unassembled WGS sequence"/>
</dbReference>
<dbReference type="EMBL" id="BAAAPH010000020">
    <property type="protein sequence ID" value="GAA1592407.1"/>
    <property type="molecule type" value="Genomic_DNA"/>
</dbReference>
<protein>
    <submittedName>
        <fullName evidence="2">Uncharacterized protein</fullName>
    </submittedName>
</protein>
<name>A0ABP4PZ35_9ACTN</name>
<feature type="region of interest" description="Disordered" evidence="1">
    <location>
        <begin position="117"/>
        <end position="151"/>
    </location>
</feature>
<feature type="region of interest" description="Disordered" evidence="1">
    <location>
        <begin position="171"/>
        <end position="233"/>
    </location>
</feature>
<organism evidence="2 3">
    <name type="scientific">Kribbella hippodromi</name>
    <dbReference type="NCBI Taxonomy" id="434347"/>
    <lineage>
        <taxon>Bacteria</taxon>
        <taxon>Bacillati</taxon>
        <taxon>Actinomycetota</taxon>
        <taxon>Actinomycetes</taxon>
        <taxon>Propionibacteriales</taxon>
        <taxon>Kribbellaceae</taxon>
        <taxon>Kribbella</taxon>
    </lineage>
</organism>
<evidence type="ECO:0000256" key="1">
    <source>
        <dbReference type="SAM" id="MobiDB-lite"/>
    </source>
</evidence>
<keyword evidence="3" id="KW-1185">Reference proteome</keyword>
<feature type="compositionally biased region" description="Polar residues" evidence="1">
    <location>
        <begin position="186"/>
        <end position="199"/>
    </location>
</feature>
<comment type="caution">
    <text evidence="2">The sequence shown here is derived from an EMBL/GenBank/DDBJ whole genome shotgun (WGS) entry which is preliminary data.</text>
</comment>
<reference evidence="3" key="1">
    <citation type="journal article" date="2019" name="Int. J. Syst. Evol. Microbiol.">
        <title>The Global Catalogue of Microorganisms (GCM) 10K type strain sequencing project: providing services to taxonomists for standard genome sequencing and annotation.</title>
        <authorList>
            <consortium name="The Broad Institute Genomics Platform"/>
            <consortium name="The Broad Institute Genome Sequencing Center for Infectious Disease"/>
            <person name="Wu L."/>
            <person name="Ma J."/>
        </authorList>
    </citation>
    <scope>NUCLEOTIDE SEQUENCE [LARGE SCALE GENOMIC DNA]</scope>
    <source>
        <strain evidence="3">JCM 15572</strain>
    </source>
</reference>
<accession>A0ABP4PZ35</accession>
<sequence length="233" mass="24120">MDEIRAIVARALVDRVEHHADSETGLRNEQVESPDLVTVAAAETMVARSSIPRASRPAAAAATATVLAEGFQELPVRVADWRLEGTDTHVRREAERYGAGLGDQTLAAVRVFEAQPPAPLDVPSDRDTSVGNKPPASVANEQAASVANEPAASIAGEPAASVADDLAARFANDPALPRAGGGRATSGEQGRTGEQATSGEQRRTGEQGRAGEHGRADRGSTGSKRHTPGSPAL</sequence>
<evidence type="ECO:0000313" key="2">
    <source>
        <dbReference type="EMBL" id="GAA1592407.1"/>
    </source>
</evidence>
<feature type="compositionally biased region" description="Basic and acidic residues" evidence="1">
    <location>
        <begin position="200"/>
        <end position="218"/>
    </location>
</feature>
<gene>
    <name evidence="2" type="ORF">GCM10009804_55950</name>
</gene>
<evidence type="ECO:0000313" key="3">
    <source>
        <dbReference type="Proteomes" id="UP001501705"/>
    </source>
</evidence>
<proteinExistence type="predicted"/>